<dbReference type="InterPro" id="IPR035926">
    <property type="entry name" value="NusB-like_sf"/>
</dbReference>
<keyword evidence="2 6" id="KW-0889">Transcription antitermination</keyword>
<evidence type="ECO:0000259" key="8">
    <source>
        <dbReference type="Pfam" id="PF01029"/>
    </source>
</evidence>
<reference evidence="10" key="1">
    <citation type="submission" date="2017-09" db="EMBL/GenBank/DDBJ databases">
        <title>The Reconstruction of 2,631 Draft Metagenome-Assembled Genomes from the Global Oceans.</title>
        <authorList>
            <person name="Tully B.J."/>
            <person name="Graham E.D."/>
            <person name="Heidelberg J.F."/>
        </authorList>
    </citation>
    <scope>NUCLEOTIDE SEQUENCE [LARGE SCALE GENOMIC DNA]</scope>
</reference>
<dbReference type="NCBIfam" id="TIGR01951">
    <property type="entry name" value="nusB"/>
    <property type="match status" value="1"/>
</dbReference>
<evidence type="ECO:0000313" key="10">
    <source>
        <dbReference type="Proteomes" id="UP000226525"/>
    </source>
</evidence>
<proteinExistence type="inferred from homology"/>
<dbReference type="Proteomes" id="UP000226525">
    <property type="component" value="Unassembled WGS sequence"/>
</dbReference>
<dbReference type="AlphaFoldDB" id="A0A2D6YFD2"/>
<feature type="region of interest" description="Disordered" evidence="7">
    <location>
        <begin position="162"/>
        <end position="186"/>
    </location>
</feature>
<evidence type="ECO:0000256" key="7">
    <source>
        <dbReference type="SAM" id="MobiDB-lite"/>
    </source>
</evidence>
<name>A0A2D6YFD2_9DELT</name>
<keyword evidence="3 6" id="KW-0694">RNA-binding</keyword>
<evidence type="ECO:0000256" key="4">
    <source>
        <dbReference type="ARBA" id="ARBA00023015"/>
    </source>
</evidence>
<accession>A0A2D6YFD2</accession>
<evidence type="ECO:0000313" key="9">
    <source>
        <dbReference type="EMBL" id="MAH61893.1"/>
    </source>
</evidence>
<dbReference type="SUPFAM" id="SSF48013">
    <property type="entry name" value="NusB-like"/>
    <property type="match status" value="1"/>
</dbReference>
<dbReference type="InterPro" id="IPR006027">
    <property type="entry name" value="NusB_RsmB_TIM44"/>
</dbReference>
<dbReference type="PANTHER" id="PTHR11078:SF3">
    <property type="entry name" value="ANTITERMINATION NUSB DOMAIN-CONTAINING PROTEIN"/>
    <property type="match status" value="1"/>
</dbReference>
<evidence type="ECO:0000256" key="6">
    <source>
        <dbReference type="HAMAP-Rule" id="MF_00073"/>
    </source>
</evidence>
<evidence type="ECO:0000256" key="5">
    <source>
        <dbReference type="ARBA" id="ARBA00023163"/>
    </source>
</evidence>
<evidence type="ECO:0000256" key="2">
    <source>
        <dbReference type="ARBA" id="ARBA00022814"/>
    </source>
</evidence>
<dbReference type="GO" id="GO:0006353">
    <property type="term" value="P:DNA-templated transcription termination"/>
    <property type="evidence" value="ECO:0007669"/>
    <property type="project" value="UniProtKB-UniRule"/>
</dbReference>
<organism evidence="9 10">
    <name type="scientific">SAR324 cluster bacterium</name>
    <dbReference type="NCBI Taxonomy" id="2024889"/>
    <lineage>
        <taxon>Bacteria</taxon>
        <taxon>Deltaproteobacteria</taxon>
        <taxon>SAR324 cluster</taxon>
    </lineage>
</organism>
<feature type="compositionally biased region" description="Polar residues" evidence="7">
    <location>
        <begin position="164"/>
        <end position="173"/>
    </location>
</feature>
<dbReference type="GO" id="GO:0005829">
    <property type="term" value="C:cytosol"/>
    <property type="evidence" value="ECO:0007669"/>
    <property type="project" value="TreeGrafter"/>
</dbReference>
<feature type="domain" description="NusB/RsmB/TIM44" evidence="8">
    <location>
        <begin position="3"/>
        <end position="159"/>
    </location>
</feature>
<comment type="function">
    <text evidence="6">Involved in transcription antitermination. Required for transcription of ribosomal RNA (rRNA) genes. Binds specifically to the boxA antiterminator sequence of the ribosomal RNA (rrn) operons.</text>
</comment>
<dbReference type="Pfam" id="PF01029">
    <property type="entry name" value="NusB"/>
    <property type="match status" value="1"/>
</dbReference>
<dbReference type="GO" id="GO:0003723">
    <property type="term" value="F:RNA binding"/>
    <property type="evidence" value="ECO:0007669"/>
    <property type="project" value="UniProtKB-UniRule"/>
</dbReference>
<keyword evidence="4 6" id="KW-0805">Transcription regulation</keyword>
<dbReference type="Gene3D" id="1.10.940.10">
    <property type="entry name" value="NusB-like"/>
    <property type="match status" value="1"/>
</dbReference>
<dbReference type="PANTHER" id="PTHR11078">
    <property type="entry name" value="N UTILIZATION SUBSTANCE PROTEIN B-RELATED"/>
    <property type="match status" value="1"/>
</dbReference>
<dbReference type="GO" id="GO:0031564">
    <property type="term" value="P:transcription antitermination"/>
    <property type="evidence" value="ECO:0007669"/>
    <property type="project" value="UniProtKB-KW"/>
</dbReference>
<evidence type="ECO:0000256" key="3">
    <source>
        <dbReference type="ARBA" id="ARBA00022884"/>
    </source>
</evidence>
<protein>
    <recommendedName>
        <fullName evidence="6">Transcription antitermination protein NusB</fullName>
    </recommendedName>
    <alternativeName>
        <fullName evidence="6">Antitermination factor NusB</fullName>
    </alternativeName>
</protein>
<sequence length="186" mass="21844">MRHKAREIALQGLYQLEIHKTTELDLIDAFLARTRQDEWEHFRSRLKEDKIAMEQTDAKHQEFGKKLQETLEFARNLIQGASLHRKKLDRVIKHNLESWKLGRLSVLTRNVLRLAVYEMLFQANEVPHRVVINEALELTDSFIDEKTKSFVNSVLQKVYDRQRQPQVDSTQTPPIEITLESAEPNS</sequence>
<keyword evidence="5 6" id="KW-0804">Transcription</keyword>
<dbReference type="EMBL" id="NZEX01000003">
    <property type="protein sequence ID" value="MAH61893.1"/>
    <property type="molecule type" value="Genomic_DNA"/>
</dbReference>
<dbReference type="InterPro" id="IPR011605">
    <property type="entry name" value="NusB_fam"/>
</dbReference>
<gene>
    <name evidence="6 9" type="primary">nusB</name>
    <name evidence="9" type="ORF">CMN54_00285</name>
</gene>
<evidence type="ECO:0000256" key="1">
    <source>
        <dbReference type="ARBA" id="ARBA00005952"/>
    </source>
</evidence>
<dbReference type="HAMAP" id="MF_00073">
    <property type="entry name" value="NusB"/>
    <property type="match status" value="1"/>
</dbReference>
<comment type="caution">
    <text evidence="9">The sequence shown here is derived from an EMBL/GenBank/DDBJ whole genome shotgun (WGS) entry which is preliminary data.</text>
</comment>
<comment type="similarity">
    <text evidence="1 6">Belongs to the NusB family.</text>
</comment>